<comment type="caution">
    <text evidence="2">The sequence shown here is derived from an EMBL/GenBank/DDBJ whole genome shotgun (WGS) entry which is preliminary data.</text>
</comment>
<reference evidence="2 3" key="1">
    <citation type="submission" date="2024-06" db="EMBL/GenBank/DDBJ databases">
        <title>The Natural Products Discovery Center: Release of the First 8490 Sequenced Strains for Exploring Actinobacteria Biosynthetic Diversity.</title>
        <authorList>
            <person name="Kalkreuter E."/>
            <person name="Kautsar S.A."/>
            <person name="Yang D."/>
            <person name="Bader C.D."/>
            <person name="Teijaro C.N."/>
            <person name="Fluegel L."/>
            <person name="Davis C.M."/>
            <person name="Simpson J.R."/>
            <person name="Lauterbach L."/>
            <person name="Steele A.D."/>
            <person name="Gui C."/>
            <person name="Meng S."/>
            <person name="Li G."/>
            <person name="Viehrig K."/>
            <person name="Ye F."/>
            <person name="Su P."/>
            <person name="Kiefer A.F."/>
            <person name="Nichols A."/>
            <person name="Cepeda A.J."/>
            <person name="Yan W."/>
            <person name="Fan B."/>
            <person name="Jiang Y."/>
            <person name="Adhikari A."/>
            <person name="Zheng C.-J."/>
            <person name="Schuster L."/>
            <person name="Cowan T.M."/>
            <person name="Smanski M.J."/>
            <person name="Chevrette M.G."/>
            <person name="De Carvalho L.P.S."/>
            <person name="Shen B."/>
        </authorList>
    </citation>
    <scope>NUCLEOTIDE SEQUENCE [LARGE SCALE GENOMIC DNA]</scope>
    <source>
        <strain evidence="2 3">NPDC045705</strain>
    </source>
</reference>
<keyword evidence="3" id="KW-1185">Reference proteome</keyword>
<dbReference type="RefSeq" id="WP_359205376.1">
    <property type="nucleotide sequence ID" value="NZ_JBEZAM010000006.1"/>
</dbReference>
<proteinExistence type="predicted"/>
<feature type="region of interest" description="Disordered" evidence="1">
    <location>
        <begin position="1"/>
        <end position="52"/>
    </location>
</feature>
<sequence>MPRPYHQQTNNLLVSYSPKKPGFFQGQGKRRLTRDSPSRRLSPGPFLEGSLL</sequence>
<gene>
    <name evidence="2" type="ORF">AB0A76_07050</name>
</gene>
<name>A0ABV3CRW8_STREX</name>
<evidence type="ECO:0000256" key="1">
    <source>
        <dbReference type="SAM" id="MobiDB-lite"/>
    </source>
</evidence>
<dbReference type="EMBL" id="JBEZAM010000006">
    <property type="protein sequence ID" value="MEU7292950.1"/>
    <property type="molecule type" value="Genomic_DNA"/>
</dbReference>
<organism evidence="2 3">
    <name type="scientific">Streptomyces exfoliatus</name>
    <name type="common">Streptomyces hydrogenans</name>
    <dbReference type="NCBI Taxonomy" id="1905"/>
    <lineage>
        <taxon>Bacteria</taxon>
        <taxon>Bacillati</taxon>
        <taxon>Actinomycetota</taxon>
        <taxon>Actinomycetes</taxon>
        <taxon>Kitasatosporales</taxon>
        <taxon>Streptomycetaceae</taxon>
        <taxon>Streptomyces</taxon>
    </lineage>
</organism>
<dbReference type="Proteomes" id="UP001551210">
    <property type="component" value="Unassembled WGS sequence"/>
</dbReference>
<feature type="compositionally biased region" description="Polar residues" evidence="1">
    <location>
        <begin position="1"/>
        <end position="14"/>
    </location>
</feature>
<accession>A0ABV3CRW8</accession>
<evidence type="ECO:0000313" key="2">
    <source>
        <dbReference type="EMBL" id="MEU7292950.1"/>
    </source>
</evidence>
<protein>
    <submittedName>
        <fullName evidence="2">Uncharacterized protein</fullName>
    </submittedName>
</protein>
<evidence type="ECO:0000313" key="3">
    <source>
        <dbReference type="Proteomes" id="UP001551210"/>
    </source>
</evidence>